<keyword evidence="1" id="KW-0472">Membrane</keyword>
<keyword evidence="3" id="KW-1185">Reference proteome</keyword>
<evidence type="ECO:0000256" key="1">
    <source>
        <dbReference type="SAM" id="Phobius"/>
    </source>
</evidence>
<dbReference type="Gene3D" id="1.20.1250.20">
    <property type="entry name" value="MFS general substrate transporter like domains"/>
    <property type="match status" value="1"/>
</dbReference>
<keyword evidence="1" id="KW-0812">Transmembrane</keyword>
<dbReference type="SUPFAM" id="SSF103473">
    <property type="entry name" value="MFS general substrate transporter"/>
    <property type="match status" value="1"/>
</dbReference>
<feature type="transmembrane region" description="Helical" evidence="1">
    <location>
        <begin position="45"/>
        <end position="64"/>
    </location>
</feature>
<feature type="transmembrane region" description="Helical" evidence="1">
    <location>
        <begin position="70"/>
        <end position="90"/>
    </location>
</feature>
<evidence type="ECO:0008006" key="4">
    <source>
        <dbReference type="Google" id="ProtNLM"/>
    </source>
</evidence>
<accession>A0A1H3U2P4</accession>
<protein>
    <recommendedName>
        <fullName evidence="4">Major Facilitator Superfamily protein</fullName>
    </recommendedName>
</protein>
<sequence length="127" mass="13804">MILPGALCGQVADRFGRRDTILTVCMASSVAALLLLGLRRAGLGVSLLFGLVGMAPAGVIMALAGEALRAGQRAFGMGVFFTVYYAIMITSPSNWRGNFRCNGRFDRTHSLRYDPFRSRRACRARLS</sequence>
<name>A0A1H3U2P4_9RHOB</name>
<dbReference type="Proteomes" id="UP000198914">
    <property type="component" value="Unassembled WGS sequence"/>
</dbReference>
<dbReference type="STRING" id="1244108.SAMN05444004_12230"/>
<dbReference type="AlphaFoldDB" id="A0A1H3U2P4"/>
<proteinExistence type="predicted"/>
<evidence type="ECO:0000313" key="3">
    <source>
        <dbReference type="Proteomes" id="UP000198914"/>
    </source>
</evidence>
<reference evidence="3" key="1">
    <citation type="submission" date="2016-10" db="EMBL/GenBank/DDBJ databases">
        <authorList>
            <person name="Varghese N."/>
            <person name="Submissions S."/>
        </authorList>
    </citation>
    <scope>NUCLEOTIDE SEQUENCE [LARGE SCALE GENOMIC DNA]</scope>
    <source>
        <strain evidence="3">DSM 100420</strain>
    </source>
</reference>
<organism evidence="2 3">
    <name type="scientific">Jannaschia faecimaris</name>
    <dbReference type="NCBI Taxonomy" id="1244108"/>
    <lineage>
        <taxon>Bacteria</taxon>
        <taxon>Pseudomonadati</taxon>
        <taxon>Pseudomonadota</taxon>
        <taxon>Alphaproteobacteria</taxon>
        <taxon>Rhodobacterales</taxon>
        <taxon>Roseobacteraceae</taxon>
        <taxon>Jannaschia</taxon>
    </lineage>
</organism>
<dbReference type="InterPro" id="IPR036259">
    <property type="entry name" value="MFS_trans_sf"/>
</dbReference>
<keyword evidence="1" id="KW-1133">Transmembrane helix</keyword>
<gene>
    <name evidence="2" type="ORF">SAMN05444004_12230</name>
</gene>
<feature type="transmembrane region" description="Helical" evidence="1">
    <location>
        <begin position="20"/>
        <end position="38"/>
    </location>
</feature>
<evidence type="ECO:0000313" key="2">
    <source>
        <dbReference type="EMBL" id="SDZ56622.1"/>
    </source>
</evidence>
<dbReference type="EMBL" id="FNPX01000022">
    <property type="protein sequence ID" value="SDZ56622.1"/>
    <property type="molecule type" value="Genomic_DNA"/>
</dbReference>